<evidence type="ECO:0000256" key="3">
    <source>
        <dbReference type="ARBA" id="ARBA00022448"/>
    </source>
</evidence>
<keyword evidence="4 7" id="KW-0812">Transmembrane</keyword>
<name>A0A396JSA0_MEDTR</name>
<evidence type="ECO:0000256" key="6">
    <source>
        <dbReference type="ARBA" id="ARBA00023136"/>
    </source>
</evidence>
<evidence type="ECO:0000256" key="7">
    <source>
        <dbReference type="SAM" id="Phobius"/>
    </source>
</evidence>
<evidence type="ECO:0000256" key="5">
    <source>
        <dbReference type="ARBA" id="ARBA00022989"/>
    </source>
</evidence>
<comment type="similarity">
    <text evidence="2">Belongs to the SLC29A/ENT transporter (TC 2.A.57) family.</text>
</comment>
<proteinExistence type="inferred from homology"/>
<feature type="transmembrane region" description="Helical" evidence="7">
    <location>
        <begin position="42"/>
        <end position="62"/>
    </location>
</feature>
<dbReference type="InterPro" id="IPR002259">
    <property type="entry name" value="Eqnu_transpt"/>
</dbReference>
<protein>
    <submittedName>
        <fullName evidence="8">Putative equilibrative nucleoside transporter</fullName>
    </submittedName>
</protein>
<gene>
    <name evidence="8" type="ORF">MtrunA17_Chr1g0184961</name>
</gene>
<keyword evidence="3" id="KW-0813">Transport</keyword>
<organism evidence="8">
    <name type="scientific">Medicago truncatula</name>
    <name type="common">Barrel medic</name>
    <name type="synonym">Medicago tribuloides</name>
    <dbReference type="NCBI Taxonomy" id="3880"/>
    <lineage>
        <taxon>Eukaryota</taxon>
        <taxon>Viridiplantae</taxon>
        <taxon>Streptophyta</taxon>
        <taxon>Embryophyta</taxon>
        <taxon>Tracheophyta</taxon>
        <taxon>Spermatophyta</taxon>
        <taxon>Magnoliopsida</taxon>
        <taxon>eudicotyledons</taxon>
        <taxon>Gunneridae</taxon>
        <taxon>Pentapetalae</taxon>
        <taxon>rosids</taxon>
        <taxon>fabids</taxon>
        <taxon>Fabales</taxon>
        <taxon>Fabaceae</taxon>
        <taxon>Papilionoideae</taxon>
        <taxon>50 kb inversion clade</taxon>
        <taxon>NPAAA clade</taxon>
        <taxon>Hologalegina</taxon>
        <taxon>IRL clade</taxon>
        <taxon>Trifolieae</taxon>
        <taxon>Medicago</taxon>
    </lineage>
</organism>
<dbReference type="PANTHER" id="PTHR10332:SF30">
    <property type="entry name" value="EQUILIBRATIVE NUCLEOTIDE TRANSPORTER 2"/>
    <property type="match status" value="1"/>
</dbReference>
<keyword evidence="5 7" id="KW-1133">Transmembrane helix</keyword>
<feature type="transmembrane region" description="Helical" evidence="7">
    <location>
        <begin position="113"/>
        <end position="131"/>
    </location>
</feature>
<dbReference type="Gramene" id="rna4021">
    <property type="protein sequence ID" value="RHN80134.1"/>
    <property type="gene ID" value="gene4021"/>
</dbReference>
<dbReference type="Pfam" id="PF01733">
    <property type="entry name" value="Nucleoside_tran"/>
    <property type="match status" value="1"/>
</dbReference>
<dbReference type="EMBL" id="PSQE01000001">
    <property type="protein sequence ID" value="RHN80134.1"/>
    <property type="molecule type" value="Genomic_DNA"/>
</dbReference>
<comment type="caution">
    <text evidence="8">The sequence shown here is derived from an EMBL/GenBank/DDBJ whole genome shotgun (WGS) entry which is preliminary data.</text>
</comment>
<dbReference type="GO" id="GO:0016020">
    <property type="term" value="C:membrane"/>
    <property type="evidence" value="ECO:0007669"/>
    <property type="project" value="UniProtKB-SubCell"/>
</dbReference>
<dbReference type="AlphaFoldDB" id="A0A396JSA0"/>
<dbReference type="GO" id="GO:0005337">
    <property type="term" value="F:nucleoside transmembrane transporter activity"/>
    <property type="evidence" value="ECO:0007669"/>
    <property type="project" value="InterPro"/>
</dbReference>
<keyword evidence="6 7" id="KW-0472">Membrane</keyword>
<evidence type="ECO:0000256" key="1">
    <source>
        <dbReference type="ARBA" id="ARBA00004141"/>
    </source>
</evidence>
<evidence type="ECO:0000256" key="4">
    <source>
        <dbReference type="ARBA" id="ARBA00022692"/>
    </source>
</evidence>
<comment type="subcellular location">
    <subcellularLocation>
        <location evidence="1">Membrane</location>
        <topology evidence="1">Multi-pass membrane protein</topology>
    </subcellularLocation>
</comment>
<accession>A0A396JSA0</accession>
<dbReference type="PANTHER" id="PTHR10332">
    <property type="entry name" value="EQUILIBRATIVE NUCLEOSIDE TRANSPORTER"/>
    <property type="match status" value="1"/>
</dbReference>
<reference evidence="8" key="1">
    <citation type="journal article" date="2018" name="Nat. Plants">
        <title>Whole-genome landscape of Medicago truncatula symbiotic genes.</title>
        <authorList>
            <person name="Pecrix Y."/>
            <person name="Gamas P."/>
            <person name="Carrere S."/>
        </authorList>
    </citation>
    <scope>NUCLEOTIDE SEQUENCE</scope>
    <source>
        <tissue evidence="8">Leaves</tissue>
    </source>
</reference>
<feature type="transmembrane region" description="Helical" evidence="7">
    <location>
        <begin position="143"/>
        <end position="166"/>
    </location>
</feature>
<sequence>MVVCWILGNGVLFTWSSMLRIIDYYLILFPVIYLFSNTFLQLMYLIHFFNCVVFFCFGNSVFSPRRINPRTNQILFHIIQVCKRTLKCLSQIQKFSGKSQDCINYHPSRVLTLVYQPFAFGTMAILAYHEAKLNTRKRNLSGYTLFFLSSMAVLILCKSCSFLDLATSGKGGLGTFIGICIVSGVFGIADALAQGGMIGDISLMHPDFMQSFLAGEAASGALTSVLRLITKAIFENSKDGLRKGAIMFFAISILFELLCTVLYAFMFPKLPIVKYYRSKAASEGSKTVTADLAVVGIQATGESKQFERKGMKRLLWENKDYALDLFLIYILTLAIYPGFLSEDTGKHSLGTW</sequence>
<evidence type="ECO:0000313" key="8">
    <source>
        <dbReference type="EMBL" id="RHN80134.1"/>
    </source>
</evidence>
<feature type="transmembrane region" description="Helical" evidence="7">
    <location>
        <begin position="321"/>
        <end position="339"/>
    </location>
</feature>
<feature type="transmembrane region" description="Helical" evidence="7">
    <location>
        <begin position="246"/>
        <end position="267"/>
    </location>
</feature>
<feature type="transmembrane region" description="Helical" evidence="7">
    <location>
        <begin position="12"/>
        <end position="35"/>
    </location>
</feature>
<feature type="transmembrane region" description="Helical" evidence="7">
    <location>
        <begin position="172"/>
        <end position="193"/>
    </location>
</feature>
<evidence type="ECO:0000256" key="2">
    <source>
        <dbReference type="ARBA" id="ARBA00007965"/>
    </source>
</evidence>
<dbReference type="Proteomes" id="UP000265566">
    <property type="component" value="Chromosome 1"/>
</dbReference>